<feature type="transmembrane region" description="Helical" evidence="1">
    <location>
        <begin position="9"/>
        <end position="28"/>
    </location>
</feature>
<feature type="transmembrane region" description="Helical" evidence="1">
    <location>
        <begin position="57"/>
        <end position="78"/>
    </location>
</feature>
<accession>A0A379JM79</accession>
<keyword evidence="3" id="KW-1185">Reference proteome</keyword>
<organism evidence="2 3">
    <name type="scientific">Nocardia otitidiscaviarum</name>
    <dbReference type="NCBI Taxonomy" id="1823"/>
    <lineage>
        <taxon>Bacteria</taxon>
        <taxon>Bacillati</taxon>
        <taxon>Actinomycetota</taxon>
        <taxon>Actinomycetes</taxon>
        <taxon>Mycobacteriales</taxon>
        <taxon>Nocardiaceae</taxon>
        <taxon>Nocardia</taxon>
    </lineage>
</organism>
<evidence type="ECO:0000313" key="2">
    <source>
        <dbReference type="EMBL" id="SUD49456.1"/>
    </source>
</evidence>
<dbReference type="EMBL" id="UGRY01000007">
    <property type="protein sequence ID" value="SUD49456.1"/>
    <property type="molecule type" value="Genomic_DNA"/>
</dbReference>
<gene>
    <name evidence="2" type="ORF">NCTC1934_06810</name>
</gene>
<sequence>MDVRVDGTIGVRVVWTVFALVVCGYGFFVASEPLYQVSTCEIINADTACTSSLFAHYGWRLGILIACSTAISALPALNPTRTAEWSAAALLTVGLISLSAILGLPVALYYAPIVVTALLLAALHVGGRFHRLRGP</sequence>
<evidence type="ECO:0000256" key="1">
    <source>
        <dbReference type="SAM" id="Phobius"/>
    </source>
</evidence>
<keyword evidence="1" id="KW-1133">Transmembrane helix</keyword>
<keyword evidence="1" id="KW-0472">Membrane</keyword>
<protein>
    <submittedName>
        <fullName evidence="2">Uncharacterized protein</fullName>
    </submittedName>
</protein>
<dbReference type="AlphaFoldDB" id="A0A379JM79"/>
<keyword evidence="1" id="KW-0812">Transmembrane</keyword>
<proteinExistence type="predicted"/>
<feature type="transmembrane region" description="Helical" evidence="1">
    <location>
        <begin position="108"/>
        <end position="126"/>
    </location>
</feature>
<feature type="transmembrane region" description="Helical" evidence="1">
    <location>
        <begin position="85"/>
        <end position="102"/>
    </location>
</feature>
<dbReference type="OrthoDB" id="9994542at2"/>
<reference evidence="2 3" key="1">
    <citation type="submission" date="2018-06" db="EMBL/GenBank/DDBJ databases">
        <authorList>
            <consortium name="Pathogen Informatics"/>
            <person name="Doyle S."/>
        </authorList>
    </citation>
    <scope>NUCLEOTIDE SEQUENCE [LARGE SCALE GENOMIC DNA]</scope>
    <source>
        <strain evidence="2 3">NCTC1934</strain>
    </source>
</reference>
<name>A0A379JM79_9NOCA</name>
<evidence type="ECO:0000313" key="3">
    <source>
        <dbReference type="Proteomes" id="UP000255467"/>
    </source>
</evidence>
<dbReference type="RefSeq" id="WP_147287244.1">
    <property type="nucleotide sequence ID" value="NZ_UGRY01000007.1"/>
</dbReference>
<dbReference type="Proteomes" id="UP000255467">
    <property type="component" value="Unassembled WGS sequence"/>
</dbReference>